<feature type="transmembrane region" description="Helical" evidence="7">
    <location>
        <begin position="85"/>
        <end position="103"/>
    </location>
</feature>
<accession>A0A364V4B5</accession>
<feature type="region of interest" description="Disordered" evidence="6">
    <location>
        <begin position="542"/>
        <end position="563"/>
    </location>
</feature>
<comment type="subcellular location">
    <subcellularLocation>
        <location evidence="1">Cell membrane</location>
        <topology evidence="1">Multi-pass membrane protein</topology>
    </subcellularLocation>
</comment>
<dbReference type="GO" id="GO:0005886">
    <property type="term" value="C:plasma membrane"/>
    <property type="evidence" value="ECO:0007669"/>
    <property type="project" value="UniProtKB-SubCell"/>
</dbReference>
<feature type="transmembrane region" description="Helical" evidence="7">
    <location>
        <begin position="337"/>
        <end position="356"/>
    </location>
</feature>
<dbReference type="Gene3D" id="1.20.1250.20">
    <property type="entry name" value="MFS general substrate transporter like domains"/>
    <property type="match status" value="2"/>
</dbReference>
<feature type="domain" description="Major facilitator superfamily (MFS) profile" evidence="8">
    <location>
        <begin position="20"/>
        <end position="537"/>
    </location>
</feature>
<dbReference type="EMBL" id="QHCV01000088">
    <property type="protein sequence ID" value="RAV31484.1"/>
    <property type="molecule type" value="Genomic_DNA"/>
</dbReference>
<feature type="transmembrane region" description="Helical" evidence="7">
    <location>
        <begin position="444"/>
        <end position="463"/>
    </location>
</feature>
<dbReference type="CDD" id="cd17321">
    <property type="entry name" value="MFS_MMR_MDR_like"/>
    <property type="match status" value="1"/>
</dbReference>
<evidence type="ECO:0000313" key="9">
    <source>
        <dbReference type="EMBL" id="RAV31484.1"/>
    </source>
</evidence>
<gene>
    <name evidence="9" type="ORF">DLJ54_08110</name>
</gene>
<feature type="transmembrane region" description="Helical" evidence="7">
    <location>
        <begin position="265"/>
        <end position="285"/>
    </location>
</feature>
<sequence>MVATAAELQRFQQDKRRWWALVVLAVGLALIVLDGTIVGVSMPTIIRDLHLNIAGAQWVTSSYSVIFAALLLMSGRIGDLLGRRSLFIAGLAVFITGSVLAALSGSAGSLILARVIQGVGGAGILPATLSTVNAVFRGKDRSAAFGVWGAVMAGAAAVGPLAGGLITQYASWEWIFWINVPLGLALIGAAIALVPNTSVRSSQGESEGGVAQPAAHFDIAGLVLSALGFGGVVFGIIEAPNIGLWEQTSPLTAGGATWPRTWPSAAGISLLIGAVALLVFLVVELRRKQERETVLLDLGMFTVPTFSWGNLTALLVAVGEFSMIFVIPLYLVDAVGLSTISAGLVIAAMAIGAFFAGAAARHLAAAITAPGVVLVGLFLEVMGALQLAAEERVDQKIWLVVLALVIYGLGLGLASAQLTSLVLADVPVAASGQASATQSTVRQLGTGLGTAMGGAVLSAALSAKMSNLTGPAAHFAEPLKASAGGVLVGLRDQGAPPSIVGPLAQVFAEATKFSLYASVVALALGLLSAIMVRASVRRGAHELRTPTAPRPETSTPAVPADGR</sequence>
<dbReference type="InterPro" id="IPR011701">
    <property type="entry name" value="MFS"/>
</dbReference>
<feature type="transmembrane region" description="Helical" evidence="7">
    <location>
        <begin position="143"/>
        <end position="162"/>
    </location>
</feature>
<dbReference type="InterPro" id="IPR036259">
    <property type="entry name" value="MFS_trans_sf"/>
</dbReference>
<feature type="transmembrane region" description="Helical" evidence="7">
    <location>
        <begin position="306"/>
        <end position="331"/>
    </location>
</feature>
<dbReference type="InterPro" id="IPR020846">
    <property type="entry name" value="MFS_dom"/>
</dbReference>
<feature type="transmembrane region" description="Helical" evidence="7">
    <location>
        <begin position="174"/>
        <end position="194"/>
    </location>
</feature>
<proteinExistence type="predicted"/>
<evidence type="ECO:0000256" key="6">
    <source>
        <dbReference type="SAM" id="MobiDB-lite"/>
    </source>
</evidence>
<evidence type="ECO:0000256" key="2">
    <source>
        <dbReference type="ARBA" id="ARBA00022448"/>
    </source>
</evidence>
<feature type="transmembrane region" description="Helical" evidence="7">
    <location>
        <begin position="513"/>
        <end position="534"/>
    </location>
</feature>
<dbReference type="Pfam" id="PF07690">
    <property type="entry name" value="MFS_1"/>
    <property type="match status" value="2"/>
</dbReference>
<dbReference type="Proteomes" id="UP000251577">
    <property type="component" value="Unassembled WGS sequence"/>
</dbReference>
<evidence type="ECO:0000259" key="8">
    <source>
        <dbReference type="PROSITE" id="PS50850"/>
    </source>
</evidence>
<dbReference type="GO" id="GO:0022857">
    <property type="term" value="F:transmembrane transporter activity"/>
    <property type="evidence" value="ECO:0007669"/>
    <property type="project" value="InterPro"/>
</dbReference>
<dbReference type="RefSeq" id="WP_113631231.1">
    <property type="nucleotide sequence ID" value="NZ_QHCV01000088.1"/>
</dbReference>
<evidence type="ECO:0000256" key="5">
    <source>
        <dbReference type="ARBA" id="ARBA00023136"/>
    </source>
</evidence>
<keyword evidence="10" id="KW-1185">Reference proteome</keyword>
<evidence type="ECO:0000256" key="3">
    <source>
        <dbReference type="ARBA" id="ARBA00022692"/>
    </source>
</evidence>
<dbReference type="SUPFAM" id="SSF103473">
    <property type="entry name" value="MFS general substrate transporter"/>
    <property type="match status" value="2"/>
</dbReference>
<evidence type="ECO:0000256" key="1">
    <source>
        <dbReference type="ARBA" id="ARBA00004651"/>
    </source>
</evidence>
<feature type="transmembrane region" description="Helical" evidence="7">
    <location>
        <begin position="53"/>
        <end position="73"/>
    </location>
</feature>
<name>A0A364V4B5_9CORY</name>
<feature type="transmembrane region" description="Helical" evidence="7">
    <location>
        <begin position="397"/>
        <end position="423"/>
    </location>
</feature>
<keyword evidence="5 7" id="KW-0472">Membrane</keyword>
<evidence type="ECO:0000313" key="10">
    <source>
        <dbReference type="Proteomes" id="UP000251577"/>
    </source>
</evidence>
<organism evidence="9 10">
    <name type="scientific">Corynebacterium heidelbergense</name>
    <dbReference type="NCBI Taxonomy" id="2055947"/>
    <lineage>
        <taxon>Bacteria</taxon>
        <taxon>Bacillati</taxon>
        <taxon>Actinomycetota</taxon>
        <taxon>Actinomycetes</taxon>
        <taxon>Mycobacteriales</taxon>
        <taxon>Corynebacteriaceae</taxon>
        <taxon>Corynebacterium</taxon>
    </lineage>
</organism>
<feature type="transmembrane region" description="Helical" evidence="7">
    <location>
        <begin position="215"/>
        <end position="237"/>
    </location>
</feature>
<evidence type="ECO:0000256" key="7">
    <source>
        <dbReference type="SAM" id="Phobius"/>
    </source>
</evidence>
<dbReference type="PANTHER" id="PTHR42718">
    <property type="entry name" value="MAJOR FACILITATOR SUPERFAMILY MULTIDRUG TRANSPORTER MFSC"/>
    <property type="match status" value="1"/>
</dbReference>
<feature type="transmembrane region" description="Helical" evidence="7">
    <location>
        <begin position="363"/>
        <end position="385"/>
    </location>
</feature>
<keyword evidence="3 7" id="KW-0812">Transmembrane</keyword>
<dbReference type="PRINTS" id="PR01036">
    <property type="entry name" value="TCRTETB"/>
</dbReference>
<evidence type="ECO:0000256" key="4">
    <source>
        <dbReference type="ARBA" id="ARBA00022989"/>
    </source>
</evidence>
<dbReference type="PANTHER" id="PTHR42718:SF9">
    <property type="entry name" value="MAJOR FACILITATOR SUPERFAMILY MULTIDRUG TRANSPORTER MFSC"/>
    <property type="match status" value="1"/>
</dbReference>
<feature type="transmembrane region" description="Helical" evidence="7">
    <location>
        <begin position="18"/>
        <end position="41"/>
    </location>
</feature>
<feature type="transmembrane region" description="Helical" evidence="7">
    <location>
        <begin position="115"/>
        <end position="136"/>
    </location>
</feature>
<keyword evidence="4 7" id="KW-1133">Transmembrane helix</keyword>
<keyword evidence="2" id="KW-0813">Transport</keyword>
<protein>
    <submittedName>
        <fullName evidence="9">MFS transporter</fullName>
    </submittedName>
</protein>
<reference evidence="9 10" key="1">
    <citation type="journal article" date="2018" name="Syst. Appl. Microbiol.">
        <title>Corynebacterium heidelbergense sp. nov., isolated from the preen glands of Egyptian geese (Alopochen aegyptiacus).</title>
        <authorList>
            <person name="Braun M.S."/>
            <person name="Wang E."/>
            <person name="Zimmermann S."/>
            <person name="Wink M."/>
        </authorList>
    </citation>
    <scope>NUCLEOTIDE SEQUENCE [LARGE SCALE GENOMIC DNA]</scope>
    <source>
        <strain evidence="9 10">647</strain>
    </source>
</reference>
<comment type="caution">
    <text evidence="9">The sequence shown here is derived from an EMBL/GenBank/DDBJ whole genome shotgun (WGS) entry which is preliminary data.</text>
</comment>
<dbReference type="AlphaFoldDB" id="A0A364V4B5"/>
<dbReference type="PROSITE" id="PS50850">
    <property type="entry name" value="MFS"/>
    <property type="match status" value="1"/>
</dbReference>